<accession>A0ABU3EBY0</accession>
<dbReference type="Proteomes" id="UP001251085">
    <property type="component" value="Unassembled WGS sequence"/>
</dbReference>
<proteinExistence type="predicted"/>
<name>A0ABU3EBY0_9RHOB</name>
<dbReference type="Pfam" id="PF09981">
    <property type="entry name" value="DUF2218"/>
    <property type="match status" value="1"/>
</dbReference>
<dbReference type="EMBL" id="JAVRQI010000004">
    <property type="protein sequence ID" value="MDT1061660.1"/>
    <property type="molecule type" value="Genomic_DNA"/>
</dbReference>
<keyword evidence="2" id="KW-1185">Reference proteome</keyword>
<comment type="caution">
    <text evidence="1">The sequence shown here is derived from an EMBL/GenBank/DDBJ whole genome shotgun (WGS) entry which is preliminary data.</text>
</comment>
<reference evidence="2" key="1">
    <citation type="submission" date="2023-07" db="EMBL/GenBank/DDBJ databases">
        <title>Characterization of two Paracoccaceae strains isolated from Phycosphere and proposal of Xinfangfangia lacusdiani sp. nov.</title>
        <authorList>
            <person name="Deng Y."/>
            <person name="Zhang Y.Q."/>
        </authorList>
    </citation>
    <scope>NUCLEOTIDE SEQUENCE [LARGE SCALE GENOMIC DNA]</scope>
    <source>
        <strain evidence="2">CPCC 101403</strain>
    </source>
</reference>
<sequence>MSQTMSRSRCHVATDHASRYLQQLCKHWAHKFEVSFDPQQGRILMTEDREVTMTATPTALEISLSAPAEALTHLQDVVDSHIIRFAFREELAFDWQPA</sequence>
<protein>
    <submittedName>
        <fullName evidence="1">DUF2218 domain-containing protein</fullName>
    </submittedName>
</protein>
<evidence type="ECO:0000313" key="1">
    <source>
        <dbReference type="EMBL" id="MDT1061660.1"/>
    </source>
</evidence>
<evidence type="ECO:0000313" key="2">
    <source>
        <dbReference type="Proteomes" id="UP001251085"/>
    </source>
</evidence>
<dbReference type="Gene3D" id="3.30.310.50">
    <property type="entry name" value="Alpha-D-phosphohexomutase, C-terminal domain"/>
    <property type="match status" value="1"/>
</dbReference>
<dbReference type="PIRSF" id="PIRSF028291">
    <property type="entry name" value="UCP028291"/>
    <property type="match status" value="1"/>
</dbReference>
<dbReference type="InterPro" id="IPR014543">
    <property type="entry name" value="UCP028291"/>
</dbReference>
<organism evidence="1 2">
    <name type="scientific">Paracoccus broussonetiae</name>
    <dbReference type="NCBI Taxonomy" id="3075834"/>
    <lineage>
        <taxon>Bacteria</taxon>
        <taxon>Pseudomonadati</taxon>
        <taxon>Pseudomonadota</taxon>
        <taxon>Alphaproteobacteria</taxon>
        <taxon>Rhodobacterales</taxon>
        <taxon>Paracoccaceae</taxon>
        <taxon>Paracoccus</taxon>
    </lineage>
</organism>
<gene>
    <name evidence="1" type="ORF">RM190_07300</name>
</gene>